<dbReference type="PANTHER" id="PTHR13748">
    <property type="entry name" value="COBW-RELATED"/>
    <property type="match status" value="1"/>
</dbReference>
<reference evidence="3 4" key="1">
    <citation type="submission" date="2024-01" db="EMBL/GenBank/DDBJ databases">
        <title>Comparative genomics of Cryptococcus and Kwoniella reveals pathogenesis evolution and contrasting modes of karyotype evolution via chromosome fusion or intercentromeric recombination.</title>
        <authorList>
            <person name="Coelho M.A."/>
            <person name="David-Palma M."/>
            <person name="Shea T."/>
            <person name="Bowers K."/>
            <person name="McGinley-Smith S."/>
            <person name="Mohammad A.W."/>
            <person name="Gnirke A."/>
            <person name="Yurkov A.M."/>
            <person name="Nowrousian M."/>
            <person name="Sun S."/>
            <person name="Cuomo C.A."/>
            <person name="Heitman J."/>
        </authorList>
    </citation>
    <scope>NUCLEOTIDE SEQUENCE [LARGE SCALE GENOMIC DNA]</scope>
    <source>
        <strain evidence="3">CBS 11374</strain>
    </source>
</reference>
<gene>
    <name evidence="3" type="ORF">IL334_001421</name>
</gene>
<dbReference type="RefSeq" id="XP_062789229.1">
    <property type="nucleotide sequence ID" value="XM_062933178.1"/>
</dbReference>
<feature type="domain" description="CobW/HypB/UreG nucleotide-binding" evidence="2">
    <location>
        <begin position="42"/>
        <end position="204"/>
    </location>
</feature>
<dbReference type="Proteomes" id="UP001329825">
    <property type="component" value="Chromosome 2"/>
</dbReference>
<sequence length="393" mass="43469">MTVSQNKQIPVTCFTGFLGESPSFSSAQMPPSAELITRLVPGKTSTILSLIQQLPKDYKVVLLKNEYGDVEVDSLLASQSNISGVSEILNGCLCCTMVGLVENALKEIRDTMQPDRIIIESSGSAFPATLALQIRQLEPEGIKLDGVVTVVDCLNFKGYEDSSPSAKLQAKYTDLLLLSKHHLANERQMDDLIDSLNDLNDETPKIKVGPAPQNPPKPEVIFGLDTKLFELVAGEKASWETVGGKNEWHGDEIETKQVWKGRKGKGKAPAHSHTHQDGHECDGRGRDHEENGEENYEIEPVDSNLLDKELGKLSFEIYRVKGIVRLPSSSELNDWSTYILNYAFGRYELTHIPTMDEDENLKGISMRLTVMGERGEVARRSRKFAAGLGAQVE</sequence>
<dbReference type="Gene3D" id="3.40.50.300">
    <property type="entry name" value="P-loop containing nucleotide triphosphate hydrolases"/>
    <property type="match status" value="1"/>
</dbReference>
<keyword evidence="4" id="KW-1185">Reference proteome</keyword>
<dbReference type="InterPro" id="IPR003495">
    <property type="entry name" value="CobW/HypB/UreG_nucleotide-bd"/>
</dbReference>
<dbReference type="InterPro" id="IPR051316">
    <property type="entry name" value="Zinc-reg_GTPase_activator"/>
</dbReference>
<feature type="compositionally biased region" description="Basic and acidic residues" evidence="1">
    <location>
        <begin position="274"/>
        <end position="289"/>
    </location>
</feature>
<feature type="region of interest" description="Disordered" evidence="1">
    <location>
        <begin position="263"/>
        <end position="296"/>
    </location>
</feature>
<evidence type="ECO:0000313" key="4">
    <source>
        <dbReference type="Proteomes" id="UP001329825"/>
    </source>
</evidence>
<dbReference type="PANTHER" id="PTHR13748:SF62">
    <property type="entry name" value="COBW DOMAIN-CONTAINING PROTEIN"/>
    <property type="match status" value="1"/>
</dbReference>
<protein>
    <recommendedName>
        <fullName evidence="2">CobW/HypB/UreG nucleotide-binding domain-containing protein</fullName>
    </recommendedName>
</protein>
<dbReference type="EMBL" id="CP141882">
    <property type="protein sequence ID" value="WRT64489.1"/>
    <property type="molecule type" value="Genomic_DNA"/>
</dbReference>
<feature type="compositionally biased region" description="Basic residues" evidence="1">
    <location>
        <begin position="263"/>
        <end position="273"/>
    </location>
</feature>
<dbReference type="GeneID" id="87953552"/>
<name>A0ABZ1CTH3_9TREE</name>
<evidence type="ECO:0000256" key="1">
    <source>
        <dbReference type="SAM" id="MobiDB-lite"/>
    </source>
</evidence>
<dbReference type="Pfam" id="PF02492">
    <property type="entry name" value="cobW"/>
    <property type="match status" value="1"/>
</dbReference>
<proteinExistence type="predicted"/>
<evidence type="ECO:0000259" key="2">
    <source>
        <dbReference type="Pfam" id="PF02492"/>
    </source>
</evidence>
<accession>A0ABZ1CTH3</accession>
<evidence type="ECO:0000313" key="3">
    <source>
        <dbReference type="EMBL" id="WRT64489.1"/>
    </source>
</evidence>
<dbReference type="SUPFAM" id="SSF52540">
    <property type="entry name" value="P-loop containing nucleoside triphosphate hydrolases"/>
    <property type="match status" value="1"/>
</dbReference>
<dbReference type="InterPro" id="IPR027417">
    <property type="entry name" value="P-loop_NTPase"/>
</dbReference>
<organism evidence="3 4">
    <name type="scientific">Kwoniella shivajii</name>
    <dbReference type="NCBI Taxonomy" id="564305"/>
    <lineage>
        <taxon>Eukaryota</taxon>
        <taxon>Fungi</taxon>
        <taxon>Dikarya</taxon>
        <taxon>Basidiomycota</taxon>
        <taxon>Agaricomycotina</taxon>
        <taxon>Tremellomycetes</taxon>
        <taxon>Tremellales</taxon>
        <taxon>Cryptococcaceae</taxon>
        <taxon>Kwoniella</taxon>
    </lineage>
</organism>